<keyword evidence="2" id="KW-0812">Transmembrane</keyword>
<dbReference type="RefSeq" id="WP_380585256.1">
    <property type="nucleotide sequence ID" value="NZ_JBHSQJ010000082.1"/>
</dbReference>
<feature type="transmembrane region" description="Helical" evidence="2">
    <location>
        <begin position="53"/>
        <end position="75"/>
    </location>
</feature>
<keyword evidence="2" id="KW-0472">Membrane</keyword>
<feature type="region of interest" description="Disordered" evidence="1">
    <location>
        <begin position="132"/>
        <end position="170"/>
    </location>
</feature>
<dbReference type="EMBL" id="JBHSQJ010000082">
    <property type="protein sequence ID" value="MFC5909451.1"/>
    <property type="molecule type" value="Genomic_DNA"/>
</dbReference>
<name>A0ABW1G460_9ACTN</name>
<protein>
    <submittedName>
        <fullName evidence="3">PH domain-containing protein</fullName>
    </submittedName>
</protein>
<evidence type="ECO:0000313" key="4">
    <source>
        <dbReference type="Proteomes" id="UP001596174"/>
    </source>
</evidence>
<sequence>MSESETQRAATGGAPAVRKYRSIPGVVTGILMLALLLWLTLDAMVYGHGRSLWFALAALVLLGPLIAAFTVWPVVTADQDRIVVRNPLRTIAAPWRSVESVVAALSVELRAEGRKYVIWSIPVSLRQRKRAGRRAMRDTGDRALLSRGSGGTGSGGRGGAGSFGAPSAGPSLAQADQAVAELTELQDAAADRPTAEGPVTVTWTWWLIAPIVVGAVGLIILWSTN</sequence>
<gene>
    <name evidence="3" type="ORF">ACFP3V_19810</name>
</gene>
<feature type="transmembrane region" description="Helical" evidence="2">
    <location>
        <begin position="20"/>
        <end position="41"/>
    </location>
</feature>
<evidence type="ECO:0000313" key="3">
    <source>
        <dbReference type="EMBL" id="MFC5909451.1"/>
    </source>
</evidence>
<proteinExistence type="predicted"/>
<evidence type="ECO:0000256" key="2">
    <source>
        <dbReference type="SAM" id="Phobius"/>
    </source>
</evidence>
<keyword evidence="4" id="KW-1185">Reference proteome</keyword>
<feature type="compositionally biased region" description="Gly residues" evidence="1">
    <location>
        <begin position="148"/>
        <end position="162"/>
    </location>
</feature>
<dbReference type="Proteomes" id="UP001596174">
    <property type="component" value="Unassembled WGS sequence"/>
</dbReference>
<reference evidence="4" key="1">
    <citation type="journal article" date="2019" name="Int. J. Syst. Evol. Microbiol.">
        <title>The Global Catalogue of Microorganisms (GCM) 10K type strain sequencing project: providing services to taxonomists for standard genome sequencing and annotation.</title>
        <authorList>
            <consortium name="The Broad Institute Genomics Platform"/>
            <consortium name="The Broad Institute Genome Sequencing Center for Infectious Disease"/>
            <person name="Wu L."/>
            <person name="Ma J."/>
        </authorList>
    </citation>
    <scope>NUCLEOTIDE SEQUENCE [LARGE SCALE GENOMIC DNA]</scope>
    <source>
        <strain evidence="4">JCM 4816</strain>
    </source>
</reference>
<keyword evidence="2" id="KW-1133">Transmembrane helix</keyword>
<evidence type="ECO:0000256" key="1">
    <source>
        <dbReference type="SAM" id="MobiDB-lite"/>
    </source>
</evidence>
<accession>A0ABW1G460</accession>
<comment type="caution">
    <text evidence="3">The sequence shown here is derived from an EMBL/GenBank/DDBJ whole genome shotgun (WGS) entry which is preliminary data.</text>
</comment>
<feature type="transmembrane region" description="Helical" evidence="2">
    <location>
        <begin position="203"/>
        <end position="222"/>
    </location>
</feature>
<organism evidence="3 4">
    <name type="scientific">Streptacidiphilus monticola</name>
    <dbReference type="NCBI Taxonomy" id="2161674"/>
    <lineage>
        <taxon>Bacteria</taxon>
        <taxon>Bacillati</taxon>
        <taxon>Actinomycetota</taxon>
        <taxon>Actinomycetes</taxon>
        <taxon>Kitasatosporales</taxon>
        <taxon>Streptomycetaceae</taxon>
        <taxon>Streptacidiphilus</taxon>
    </lineage>
</organism>